<dbReference type="GO" id="GO:0003700">
    <property type="term" value="F:DNA-binding transcription factor activity"/>
    <property type="evidence" value="ECO:0007669"/>
    <property type="project" value="InterPro"/>
</dbReference>
<evidence type="ECO:0000259" key="4">
    <source>
        <dbReference type="PROSITE" id="PS50949"/>
    </source>
</evidence>
<evidence type="ECO:0000313" key="6">
    <source>
        <dbReference type="Proteomes" id="UP000199696"/>
    </source>
</evidence>
<protein>
    <submittedName>
        <fullName evidence="5">Transcriptional regulator, GntR family</fullName>
    </submittedName>
</protein>
<dbReference type="SUPFAM" id="SSF46785">
    <property type="entry name" value="Winged helix' DNA-binding domain"/>
    <property type="match status" value="1"/>
</dbReference>
<dbReference type="PROSITE" id="PS50949">
    <property type="entry name" value="HTH_GNTR"/>
    <property type="match status" value="1"/>
</dbReference>
<name>A0A1C6UYR2_9ACTN</name>
<dbReference type="CDD" id="cd07377">
    <property type="entry name" value="WHTH_GntR"/>
    <property type="match status" value="1"/>
</dbReference>
<keyword evidence="3" id="KW-0804">Transcription</keyword>
<dbReference type="OrthoDB" id="8680240at2"/>
<sequence length="227" mass="24900">MANTASAAERAYQAIRDGILNGVYPTGTMLGEEVLATEIGVSRTPVRTALARLQDEGWIVIYPKRGALVQGLSERAVADLADARLILESTAASRASAEAREMLAERLCRLIAAQRAAFKADDVRRFIELTIEFHRIFVEAAGNDVLLELNDRLADRQRFLLFSYGDRLLARCADIIVEHETLAERLRTGDGAGFADALRKHLVDTYGTQIGELPRSFRSTAPTAGGR</sequence>
<dbReference type="InterPro" id="IPR008920">
    <property type="entry name" value="TF_FadR/GntR_C"/>
</dbReference>
<dbReference type="PRINTS" id="PR00035">
    <property type="entry name" value="HTHGNTR"/>
</dbReference>
<dbReference type="GO" id="GO:0003677">
    <property type="term" value="F:DNA binding"/>
    <property type="evidence" value="ECO:0007669"/>
    <property type="project" value="UniProtKB-KW"/>
</dbReference>
<dbReference type="EMBL" id="FMHY01000002">
    <property type="protein sequence ID" value="SCL59161.1"/>
    <property type="molecule type" value="Genomic_DNA"/>
</dbReference>
<evidence type="ECO:0000256" key="3">
    <source>
        <dbReference type="ARBA" id="ARBA00023163"/>
    </source>
</evidence>
<accession>A0A1C6UYR2</accession>
<dbReference type="Gene3D" id="1.10.10.10">
    <property type="entry name" value="Winged helix-like DNA-binding domain superfamily/Winged helix DNA-binding domain"/>
    <property type="match status" value="1"/>
</dbReference>
<dbReference type="InterPro" id="IPR011711">
    <property type="entry name" value="GntR_C"/>
</dbReference>
<dbReference type="PANTHER" id="PTHR43537">
    <property type="entry name" value="TRANSCRIPTIONAL REGULATOR, GNTR FAMILY"/>
    <property type="match status" value="1"/>
</dbReference>
<keyword evidence="6" id="KW-1185">Reference proteome</keyword>
<keyword evidence="2" id="KW-0238">DNA-binding</keyword>
<dbReference type="InterPro" id="IPR036390">
    <property type="entry name" value="WH_DNA-bd_sf"/>
</dbReference>
<dbReference type="InterPro" id="IPR036388">
    <property type="entry name" value="WH-like_DNA-bd_sf"/>
</dbReference>
<feature type="domain" description="HTH gntR-type" evidence="4">
    <location>
        <begin position="5"/>
        <end position="72"/>
    </location>
</feature>
<gene>
    <name evidence="5" type="ORF">GA0070604_3994</name>
</gene>
<dbReference type="SMART" id="SM00895">
    <property type="entry name" value="FCD"/>
    <property type="match status" value="1"/>
</dbReference>
<organism evidence="5 6">
    <name type="scientific">Micromonospora eburnea</name>
    <dbReference type="NCBI Taxonomy" id="227316"/>
    <lineage>
        <taxon>Bacteria</taxon>
        <taxon>Bacillati</taxon>
        <taxon>Actinomycetota</taxon>
        <taxon>Actinomycetes</taxon>
        <taxon>Micromonosporales</taxon>
        <taxon>Micromonosporaceae</taxon>
        <taxon>Micromonospora</taxon>
    </lineage>
</organism>
<dbReference type="Pfam" id="PF07729">
    <property type="entry name" value="FCD"/>
    <property type="match status" value="1"/>
</dbReference>
<dbReference type="SUPFAM" id="SSF48008">
    <property type="entry name" value="GntR ligand-binding domain-like"/>
    <property type="match status" value="1"/>
</dbReference>
<dbReference type="Gene3D" id="1.20.120.530">
    <property type="entry name" value="GntR ligand-binding domain-like"/>
    <property type="match status" value="1"/>
</dbReference>
<keyword evidence="1" id="KW-0805">Transcription regulation</keyword>
<evidence type="ECO:0000256" key="2">
    <source>
        <dbReference type="ARBA" id="ARBA00023125"/>
    </source>
</evidence>
<dbReference type="STRING" id="227316.GA0070604_3994"/>
<dbReference type="PANTHER" id="PTHR43537:SF24">
    <property type="entry name" value="GLUCONATE OPERON TRANSCRIPTIONAL REPRESSOR"/>
    <property type="match status" value="1"/>
</dbReference>
<evidence type="ECO:0000256" key="1">
    <source>
        <dbReference type="ARBA" id="ARBA00023015"/>
    </source>
</evidence>
<dbReference type="Proteomes" id="UP000199696">
    <property type="component" value="Unassembled WGS sequence"/>
</dbReference>
<reference evidence="6" key="1">
    <citation type="submission" date="2016-06" db="EMBL/GenBank/DDBJ databases">
        <authorList>
            <person name="Varghese N."/>
            <person name="Submissions Spin"/>
        </authorList>
    </citation>
    <scope>NUCLEOTIDE SEQUENCE [LARGE SCALE GENOMIC DNA]</scope>
    <source>
        <strain evidence="6">DSM 44814</strain>
    </source>
</reference>
<evidence type="ECO:0000313" key="5">
    <source>
        <dbReference type="EMBL" id="SCL59161.1"/>
    </source>
</evidence>
<dbReference type="Pfam" id="PF00392">
    <property type="entry name" value="GntR"/>
    <property type="match status" value="1"/>
</dbReference>
<dbReference type="RefSeq" id="WP_091120449.1">
    <property type="nucleotide sequence ID" value="NZ_FMHY01000002.1"/>
</dbReference>
<dbReference type="SMART" id="SM00345">
    <property type="entry name" value="HTH_GNTR"/>
    <property type="match status" value="1"/>
</dbReference>
<proteinExistence type="predicted"/>
<dbReference type="AlphaFoldDB" id="A0A1C6UYR2"/>
<dbReference type="InterPro" id="IPR000524">
    <property type="entry name" value="Tscrpt_reg_HTH_GntR"/>
</dbReference>